<protein>
    <submittedName>
        <fullName evidence="3">Uncharacterized protein</fullName>
    </submittedName>
</protein>
<comment type="caution">
    <text evidence="3">The sequence shown here is derived from an EMBL/GenBank/DDBJ whole genome shotgun (WGS) entry which is preliminary data.</text>
</comment>
<keyword evidence="2" id="KW-0732">Signal</keyword>
<reference evidence="3 4" key="1">
    <citation type="submission" date="2021-08" db="EMBL/GenBank/DDBJ databases">
        <title>Draft Genome Sequence of Phanerochaete sordida strain YK-624.</title>
        <authorList>
            <person name="Mori T."/>
            <person name="Dohra H."/>
            <person name="Suzuki T."/>
            <person name="Kawagishi H."/>
            <person name="Hirai H."/>
        </authorList>
    </citation>
    <scope>NUCLEOTIDE SEQUENCE [LARGE SCALE GENOMIC DNA]</scope>
    <source>
        <strain evidence="3 4">YK-624</strain>
    </source>
</reference>
<accession>A0A9P3GQ65</accession>
<dbReference type="Proteomes" id="UP000703269">
    <property type="component" value="Unassembled WGS sequence"/>
</dbReference>
<evidence type="ECO:0000256" key="1">
    <source>
        <dbReference type="SAM" id="MobiDB-lite"/>
    </source>
</evidence>
<feature type="compositionally biased region" description="Low complexity" evidence="1">
    <location>
        <begin position="62"/>
        <end position="71"/>
    </location>
</feature>
<evidence type="ECO:0000313" key="3">
    <source>
        <dbReference type="EMBL" id="GJE99828.1"/>
    </source>
</evidence>
<dbReference type="AlphaFoldDB" id="A0A9P3GQ65"/>
<name>A0A9P3GQ65_9APHY</name>
<organism evidence="3 4">
    <name type="scientific">Phanerochaete sordida</name>
    <dbReference type="NCBI Taxonomy" id="48140"/>
    <lineage>
        <taxon>Eukaryota</taxon>
        <taxon>Fungi</taxon>
        <taxon>Dikarya</taxon>
        <taxon>Basidiomycota</taxon>
        <taxon>Agaricomycotina</taxon>
        <taxon>Agaricomycetes</taxon>
        <taxon>Polyporales</taxon>
        <taxon>Phanerochaetaceae</taxon>
        <taxon>Phanerochaete</taxon>
    </lineage>
</organism>
<feature type="compositionally biased region" description="Low complexity" evidence="1">
    <location>
        <begin position="80"/>
        <end position="103"/>
    </location>
</feature>
<feature type="chain" id="PRO_5040303340" evidence="2">
    <location>
        <begin position="24"/>
        <end position="103"/>
    </location>
</feature>
<sequence length="103" mass="10897">MRTTAFLTASFALLALLVLPATALPGDAGALEADKTTNAADAVAEQVRQRHTLSDAADALCRSTDTSTRSLPRPPRRLSKLASPRTPPTRRSSSHARTSGRTT</sequence>
<gene>
    <name evidence="3" type="ORF">PsYK624_161010</name>
</gene>
<feature type="region of interest" description="Disordered" evidence="1">
    <location>
        <begin position="54"/>
        <end position="103"/>
    </location>
</feature>
<dbReference type="EMBL" id="BPQB01000121">
    <property type="protein sequence ID" value="GJE99828.1"/>
    <property type="molecule type" value="Genomic_DNA"/>
</dbReference>
<evidence type="ECO:0000313" key="4">
    <source>
        <dbReference type="Proteomes" id="UP000703269"/>
    </source>
</evidence>
<keyword evidence="4" id="KW-1185">Reference proteome</keyword>
<feature type="signal peptide" evidence="2">
    <location>
        <begin position="1"/>
        <end position="23"/>
    </location>
</feature>
<proteinExistence type="predicted"/>
<evidence type="ECO:0000256" key="2">
    <source>
        <dbReference type="SAM" id="SignalP"/>
    </source>
</evidence>